<evidence type="ECO:0000259" key="9">
    <source>
        <dbReference type="Pfam" id="PF03734"/>
    </source>
</evidence>
<dbReference type="SUPFAM" id="SSF141523">
    <property type="entry name" value="L,D-transpeptidase catalytic domain-like"/>
    <property type="match status" value="1"/>
</dbReference>
<dbReference type="GO" id="GO:0016740">
    <property type="term" value="F:transferase activity"/>
    <property type="evidence" value="ECO:0007669"/>
    <property type="project" value="UniProtKB-KW"/>
</dbReference>
<dbReference type="Gene3D" id="2.40.440.10">
    <property type="entry name" value="L,D-transpeptidase catalytic domain-like"/>
    <property type="match status" value="1"/>
</dbReference>
<keyword evidence="7" id="KW-0732">Signal</keyword>
<sequence>MRHHLPVVCLCLCCALLSVGGAFADLSAPPGKEAAAGVENSQPLPPLLLTLVSGLPDWGHLADFYQAREGRPVWHQHERLNPWGLVLREWIENASTEGLNPVEYHLSTLQQLGHRLDTPAILLRELVFTDAFLKLARDLNSGRFNAARLDPAWHHPAESFEPLDYLQQQLEEGLPEQLFSSLLPTTPGYLRLKQALDRYQAIEQQGGWPGLEGELLLHLGMRHPDVVLLRQRLRFEELAVEEEADDPEYFDAPLQVAIKRFQQRHGLLDDGLVGPQTRAALNQPVAQRILQLRANLERWRWLPRQLDNPHLLVNTAGFELTLMVDGQPQLQSRSINGRFSRQTPSFQGRITQLIVNPAWTVPRRIAVEDLLPKQQQDADYLERRGFQVLQRVQGEWREVDPWLVEWQRFDKNNFPYVLRQFPGENNSLGRIKFQMPNPYAIYLHDTPAVSLFDKPRRAFSSGCVRVEKARQLAGLLLQNENAPQHNLLLDIESGETRIQPLSQPLTVYLTYFTSWVDEAGRVQFRPDIYARNGLLLRLLRHTDQIARDGRSTRQLAEAD</sequence>
<accession>A0A0T5YZT5</accession>
<evidence type="ECO:0000256" key="7">
    <source>
        <dbReference type="SAM" id="SignalP"/>
    </source>
</evidence>
<evidence type="ECO:0000313" key="11">
    <source>
        <dbReference type="EMBL" id="KRT56015.1"/>
    </source>
</evidence>
<comment type="similarity">
    <text evidence="2">Belongs to the YkuD family.</text>
</comment>
<evidence type="ECO:0000256" key="3">
    <source>
        <dbReference type="ARBA" id="ARBA00022679"/>
    </source>
</evidence>
<keyword evidence="4" id="KW-0133">Cell shape</keyword>
<dbReference type="PANTHER" id="PTHR41533:SF2">
    <property type="entry name" value="BLR7131 PROTEIN"/>
    <property type="match status" value="1"/>
</dbReference>
<dbReference type="GO" id="GO:0071555">
    <property type="term" value="P:cell wall organization"/>
    <property type="evidence" value="ECO:0007669"/>
    <property type="project" value="UniProtKB-KW"/>
</dbReference>
<dbReference type="PANTHER" id="PTHR41533">
    <property type="entry name" value="L,D-TRANSPEPTIDASE HI_1667-RELATED"/>
    <property type="match status" value="1"/>
</dbReference>
<protein>
    <submittedName>
        <fullName evidence="11">Murein L,D-transpeptidase YcbB/YkuD</fullName>
    </submittedName>
</protein>
<evidence type="ECO:0000256" key="5">
    <source>
        <dbReference type="ARBA" id="ARBA00022984"/>
    </source>
</evidence>
<evidence type="ECO:0000313" key="12">
    <source>
        <dbReference type="Proteomes" id="UP000051634"/>
    </source>
</evidence>
<keyword evidence="5" id="KW-0573">Peptidoglycan synthesis</keyword>
<dbReference type="InterPro" id="IPR036365">
    <property type="entry name" value="PGBD-like_sf"/>
</dbReference>
<organism evidence="11 12">
    <name type="scientific">endosymbiont of Ridgeia piscesae</name>
    <dbReference type="NCBI Taxonomy" id="54398"/>
    <lineage>
        <taxon>Bacteria</taxon>
        <taxon>Pseudomonadati</taxon>
        <taxon>Pseudomonadota</taxon>
        <taxon>Gammaproteobacteria</taxon>
        <taxon>sulfur-oxidizing symbionts</taxon>
    </lineage>
</organism>
<evidence type="ECO:0000259" key="8">
    <source>
        <dbReference type="Pfam" id="PF01471"/>
    </source>
</evidence>
<dbReference type="GO" id="GO:0004180">
    <property type="term" value="F:carboxypeptidase activity"/>
    <property type="evidence" value="ECO:0007669"/>
    <property type="project" value="UniProtKB-ARBA"/>
</dbReference>
<reference evidence="11 12" key="1">
    <citation type="submission" date="2015-11" db="EMBL/GenBank/DDBJ databases">
        <title>The genome of Candidatus Endoriftia persephone in Ridgeia piscesae and population structure of the North Eastern Pacific vestimentiferan symbionts.</title>
        <authorList>
            <person name="Perez M."/>
            <person name="Juniper K.S."/>
        </authorList>
    </citation>
    <scope>NUCLEOTIDE SEQUENCE [LARGE SCALE GENOMIC DNA]</scope>
    <source>
        <strain evidence="11">Ind11</strain>
    </source>
</reference>
<feature type="chain" id="PRO_5006667105" evidence="7">
    <location>
        <begin position="25"/>
        <end position="559"/>
    </location>
</feature>
<dbReference type="GO" id="GO:0009252">
    <property type="term" value="P:peptidoglycan biosynthetic process"/>
    <property type="evidence" value="ECO:0007669"/>
    <property type="project" value="UniProtKB-UniPathway"/>
</dbReference>
<dbReference type="InterPro" id="IPR036366">
    <property type="entry name" value="PGBDSf"/>
</dbReference>
<feature type="signal peptide" evidence="7">
    <location>
        <begin position="1"/>
        <end position="24"/>
    </location>
</feature>
<evidence type="ECO:0000256" key="1">
    <source>
        <dbReference type="ARBA" id="ARBA00004752"/>
    </source>
</evidence>
<feature type="domain" description="Peptidoglycan binding-like" evidence="8">
    <location>
        <begin position="222"/>
        <end position="281"/>
    </location>
</feature>
<dbReference type="InterPro" id="IPR052905">
    <property type="entry name" value="LD-transpeptidase_YkuD-like"/>
</dbReference>
<evidence type="ECO:0000256" key="2">
    <source>
        <dbReference type="ARBA" id="ARBA00005992"/>
    </source>
</evidence>
<dbReference type="PATRIC" id="fig|54398.3.peg.2673"/>
<dbReference type="Proteomes" id="UP000051634">
    <property type="component" value="Unassembled WGS sequence"/>
</dbReference>
<dbReference type="SUPFAM" id="SSF47090">
    <property type="entry name" value="PGBD-like"/>
    <property type="match status" value="1"/>
</dbReference>
<evidence type="ECO:0000256" key="6">
    <source>
        <dbReference type="ARBA" id="ARBA00023316"/>
    </source>
</evidence>
<dbReference type="InterPro" id="IPR005490">
    <property type="entry name" value="LD_TPept_cat_dom"/>
</dbReference>
<keyword evidence="6" id="KW-0961">Cell wall biogenesis/degradation</keyword>
<comment type="caution">
    <text evidence="11">The sequence shown here is derived from an EMBL/GenBank/DDBJ whole genome shotgun (WGS) entry which is preliminary data.</text>
</comment>
<comment type="pathway">
    <text evidence="1">Cell wall biogenesis; peptidoglycan biosynthesis.</text>
</comment>
<proteinExistence type="inferred from homology"/>
<dbReference type="Pfam" id="PF20142">
    <property type="entry name" value="Scaffold"/>
    <property type="match status" value="1"/>
</dbReference>
<name>A0A0T5YZT5_9GAMM</name>
<gene>
    <name evidence="11" type="ORF">Ga0074115_12937</name>
</gene>
<dbReference type="AlphaFoldDB" id="A0A0T5YZT5"/>
<keyword evidence="12" id="KW-1185">Reference proteome</keyword>
<evidence type="ECO:0000259" key="10">
    <source>
        <dbReference type="Pfam" id="PF20142"/>
    </source>
</evidence>
<dbReference type="EMBL" id="LDXT01000068">
    <property type="protein sequence ID" value="KRT56015.1"/>
    <property type="molecule type" value="Genomic_DNA"/>
</dbReference>
<dbReference type="GO" id="GO:0008360">
    <property type="term" value="P:regulation of cell shape"/>
    <property type="evidence" value="ECO:0007669"/>
    <property type="project" value="UniProtKB-KW"/>
</dbReference>
<dbReference type="UniPathway" id="UPA00219"/>
<feature type="domain" description="L,D-TPase catalytic" evidence="9">
    <location>
        <begin position="310"/>
        <end position="477"/>
    </location>
</feature>
<keyword evidence="3" id="KW-0808">Transferase</keyword>
<dbReference type="InterPro" id="IPR045380">
    <property type="entry name" value="LD_TPept_scaffold_dom"/>
</dbReference>
<dbReference type="Gene3D" id="1.10.101.10">
    <property type="entry name" value="PGBD-like superfamily/PGBD"/>
    <property type="match status" value="1"/>
</dbReference>
<evidence type="ECO:0000256" key="4">
    <source>
        <dbReference type="ARBA" id="ARBA00022960"/>
    </source>
</evidence>
<feature type="domain" description="L,D-transpeptidase scaffold" evidence="10">
    <location>
        <begin position="61"/>
        <end position="196"/>
    </location>
</feature>
<dbReference type="Pfam" id="PF03734">
    <property type="entry name" value="YkuD"/>
    <property type="match status" value="1"/>
</dbReference>
<dbReference type="OrthoDB" id="9778545at2"/>
<dbReference type="CDD" id="cd16913">
    <property type="entry name" value="YkuD_like"/>
    <property type="match status" value="1"/>
</dbReference>
<dbReference type="Pfam" id="PF01471">
    <property type="entry name" value="PG_binding_1"/>
    <property type="match status" value="1"/>
</dbReference>
<dbReference type="RefSeq" id="WP_060528593.1">
    <property type="nucleotide sequence ID" value="NZ_KQ557143.1"/>
</dbReference>
<dbReference type="InterPro" id="IPR002477">
    <property type="entry name" value="Peptidoglycan-bd-like"/>
</dbReference>
<dbReference type="InterPro" id="IPR038063">
    <property type="entry name" value="Transpep_catalytic_dom"/>
</dbReference>